<comment type="caution">
    <text evidence="2">The sequence shown here is derived from an EMBL/GenBank/DDBJ whole genome shotgun (WGS) entry which is preliminary data.</text>
</comment>
<reference evidence="2 3" key="1">
    <citation type="submission" date="2023-01" db="EMBL/GenBank/DDBJ databases">
        <title>Analysis of 21 Apiospora genomes using comparative genomics revels a genus with tremendous synthesis potential of carbohydrate active enzymes and secondary metabolites.</title>
        <authorList>
            <person name="Sorensen T."/>
        </authorList>
    </citation>
    <scope>NUCLEOTIDE SEQUENCE [LARGE SCALE GENOMIC DNA]</scope>
    <source>
        <strain evidence="2 3">CBS 20057</strain>
    </source>
</reference>
<feature type="compositionally biased region" description="Low complexity" evidence="1">
    <location>
        <begin position="119"/>
        <end position="130"/>
    </location>
</feature>
<evidence type="ECO:0000313" key="2">
    <source>
        <dbReference type="EMBL" id="KAK8028157.1"/>
    </source>
</evidence>
<feature type="compositionally biased region" description="Polar residues" evidence="1">
    <location>
        <begin position="70"/>
        <end position="90"/>
    </location>
</feature>
<evidence type="ECO:0000313" key="3">
    <source>
        <dbReference type="Proteomes" id="UP001396898"/>
    </source>
</evidence>
<dbReference type="Proteomes" id="UP001396898">
    <property type="component" value="Unassembled WGS sequence"/>
</dbReference>
<gene>
    <name evidence="2" type="ORF">PG991_005213</name>
</gene>
<dbReference type="EMBL" id="JAQQWI010000007">
    <property type="protein sequence ID" value="KAK8028157.1"/>
    <property type="molecule type" value="Genomic_DNA"/>
</dbReference>
<keyword evidence="3" id="KW-1185">Reference proteome</keyword>
<protein>
    <submittedName>
        <fullName evidence="2">Uncharacterized protein</fullName>
    </submittedName>
</protein>
<proteinExistence type="predicted"/>
<evidence type="ECO:0000256" key="1">
    <source>
        <dbReference type="SAM" id="MobiDB-lite"/>
    </source>
</evidence>
<sequence length="161" mass="17332">MATDPVTPKPKSSLLSRRASSYQVLRSTPKLLTKLRSFSNGRALSSKATCRRYDLQDRDLSGSLYGSPRVSRTSSLFEPPGSRSNSSTEASYDPEPFLPLGYDGIYGERSQSGDARQPSGGSLSSVQVSDGSSAIQDPYLLVPHVAITPEAKTLDDGRTMV</sequence>
<feature type="region of interest" description="Disordered" evidence="1">
    <location>
        <begin position="58"/>
        <end position="130"/>
    </location>
</feature>
<name>A0ABR1S8L1_9PEZI</name>
<accession>A0ABR1S8L1</accession>
<feature type="region of interest" description="Disordered" evidence="1">
    <location>
        <begin position="1"/>
        <end position="20"/>
    </location>
</feature>
<organism evidence="2 3">
    <name type="scientific">Apiospora marii</name>
    <dbReference type="NCBI Taxonomy" id="335849"/>
    <lineage>
        <taxon>Eukaryota</taxon>
        <taxon>Fungi</taxon>
        <taxon>Dikarya</taxon>
        <taxon>Ascomycota</taxon>
        <taxon>Pezizomycotina</taxon>
        <taxon>Sordariomycetes</taxon>
        <taxon>Xylariomycetidae</taxon>
        <taxon>Amphisphaeriales</taxon>
        <taxon>Apiosporaceae</taxon>
        <taxon>Apiospora</taxon>
    </lineage>
</organism>